<protein>
    <recommendedName>
        <fullName evidence="4">Copper binding protein, plastocyanin/azurin family</fullName>
    </recommendedName>
</protein>
<dbReference type="InterPro" id="IPR006311">
    <property type="entry name" value="TAT_signal"/>
</dbReference>
<reference evidence="3" key="1">
    <citation type="submission" date="2016-10" db="EMBL/GenBank/DDBJ databases">
        <authorList>
            <person name="Varghese N."/>
            <person name="Submissions S."/>
        </authorList>
    </citation>
    <scope>NUCLEOTIDE SEQUENCE [LARGE SCALE GENOMIC DNA]</scope>
    <source>
        <strain evidence="3">B4,CECT 8067,JCM 17497</strain>
    </source>
</reference>
<dbReference type="InterPro" id="IPR008972">
    <property type="entry name" value="Cupredoxin"/>
</dbReference>
<dbReference type="STRING" id="1095776.SAMN04515672_2909"/>
<gene>
    <name evidence="2" type="ORF">SAMN04515672_2909</name>
</gene>
<feature type="compositionally biased region" description="Acidic residues" evidence="1">
    <location>
        <begin position="270"/>
        <end position="292"/>
    </location>
</feature>
<evidence type="ECO:0000313" key="2">
    <source>
        <dbReference type="EMBL" id="SDK37286.1"/>
    </source>
</evidence>
<dbReference type="EMBL" id="FNFE01000004">
    <property type="protein sequence ID" value="SDK37286.1"/>
    <property type="molecule type" value="Genomic_DNA"/>
</dbReference>
<dbReference type="SUPFAM" id="SSF49503">
    <property type="entry name" value="Cupredoxins"/>
    <property type="match status" value="1"/>
</dbReference>
<dbReference type="RefSeq" id="WP_090308115.1">
    <property type="nucleotide sequence ID" value="NZ_FNFE01000004.1"/>
</dbReference>
<feature type="region of interest" description="Disordered" evidence="1">
    <location>
        <begin position="187"/>
        <end position="314"/>
    </location>
</feature>
<sequence>MKGEYDSRDAGLASITPGIDRRRLLQILGAGAALTLGPNAVAAGSTPEHEAVPPDQSDDGIHPVFGFAALAMNVDPPVEPDHVVDAMIRPREDHEIPEFFFEPTGLYVEPGDTVQFRLVTPHHTVTAYHPAQGQLPRVPDDVPPFSSPVLPVNAYWLYTFEQPGVYDMHCGPHEIFGHVMRIVAGEATGPGAEPVPEPEAMAEPNGDDGEMADENGPHQHGDGHEDGPHDHGNGPHQHGDDHGDGPHEHGNGPHQHGDGHGNGSNGDGTEPGEDDAEPDDDAGPPDDAEGEGPELRPPVGAALTVLGDSALDPERIVEEETVSWEEIDDANKELVL</sequence>
<feature type="compositionally biased region" description="Low complexity" evidence="1">
    <location>
        <begin position="187"/>
        <end position="204"/>
    </location>
</feature>
<proteinExistence type="predicted"/>
<evidence type="ECO:0000313" key="3">
    <source>
        <dbReference type="Proteomes" id="UP000198882"/>
    </source>
</evidence>
<dbReference type="Gene3D" id="2.60.40.420">
    <property type="entry name" value="Cupredoxins - blue copper proteins"/>
    <property type="match status" value="1"/>
</dbReference>
<name>A0A1G9BCJ9_9EURY</name>
<dbReference type="PROSITE" id="PS51318">
    <property type="entry name" value="TAT"/>
    <property type="match status" value="1"/>
</dbReference>
<evidence type="ECO:0000256" key="1">
    <source>
        <dbReference type="SAM" id="MobiDB-lite"/>
    </source>
</evidence>
<keyword evidence="3" id="KW-1185">Reference proteome</keyword>
<organism evidence="2 3">
    <name type="scientific">Natronorubrum texcoconense</name>
    <dbReference type="NCBI Taxonomy" id="1095776"/>
    <lineage>
        <taxon>Archaea</taxon>
        <taxon>Methanobacteriati</taxon>
        <taxon>Methanobacteriota</taxon>
        <taxon>Stenosarchaea group</taxon>
        <taxon>Halobacteria</taxon>
        <taxon>Halobacteriales</taxon>
        <taxon>Natrialbaceae</taxon>
        <taxon>Natronorubrum</taxon>
    </lineage>
</organism>
<accession>A0A1G9BCJ9</accession>
<evidence type="ECO:0008006" key="4">
    <source>
        <dbReference type="Google" id="ProtNLM"/>
    </source>
</evidence>
<dbReference type="Proteomes" id="UP000198882">
    <property type="component" value="Unassembled WGS sequence"/>
</dbReference>
<feature type="compositionally biased region" description="Basic and acidic residues" evidence="1">
    <location>
        <begin position="215"/>
        <end position="259"/>
    </location>
</feature>
<dbReference type="AlphaFoldDB" id="A0A1G9BCJ9"/>